<dbReference type="Proteomes" id="UP001501469">
    <property type="component" value="Unassembled WGS sequence"/>
</dbReference>
<dbReference type="CDD" id="cd04486">
    <property type="entry name" value="YhcR_OBF_like"/>
    <property type="match status" value="1"/>
</dbReference>
<dbReference type="SUPFAM" id="SSF56219">
    <property type="entry name" value="DNase I-like"/>
    <property type="match status" value="1"/>
</dbReference>
<dbReference type="Gene3D" id="3.60.10.10">
    <property type="entry name" value="Endonuclease/exonuclease/phosphatase"/>
    <property type="match status" value="1"/>
</dbReference>
<proteinExistence type="predicted"/>
<dbReference type="PANTHER" id="PTHR42834:SF1">
    <property type="entry name" value="ENDONUCLEASE_EXONUCLEASE_PHOSPHATASE FAMILY PROTEIN (AFU_ORTHOLOGUE AFUA_3G09210)"/>
    <property type="match status" value="1"/>
</dbReference>
<reference evidence="2" key="1">
    <citation type="journal article" date="2019" name="Int. J. Syst. Evol. Microbiol.">
        <title>The Global Catalogue of Microorganisms (GCM) 10K type strain sequencing project: providing services to taxonomists for standard genome sequencing and annotation.</title>
        <authorList>
            <consortium name="The Broad Institute Genomics Platform"/>
            <consortium name="The Broad Institute Genome Sequencing Center for Infectious Disease"/>
            <person name="Wu L."/>
            <person name="Ma J."/>
        </authorList>
    </citation>
    <scope>NUCLEOTIDE SEQUENCE [LARGE SCALE GENOMIC DNA]</scope>
    <source>
        <strain evidence="2">JCM 17225</strain>
    </source>
</reference>
<dbReference type="PANTHER" id="PTHR42834">
    <property type="entry name" value="ENDONUCLEASE/EXONUCLEASE/PHOSPHATASE FAMILY PROTEIN (AFU_ORTHOLOGUE AFUA_3G09210)"/>
    <property type="match status" value="1"/>
</dbReference>
<evidence type="ECO:0000313" key="1">
    <source>
        <dbReference type="EMBL" id="GAA4043776.1"/>
    </source>
</evidence>
<organism evidence="1 2">
    <name type="scientific">Hymenobacter glaciei</name>
    <dbReference type="NCBI Taxonomy" id="877209"/>
    <lineage>
        <taxon>Bacteria</taxon>
        <taxon>Pseudomonadati</taxon>
        <taxon>Bacteroidota</taxon>
        <taxon>Cytophagia</taxon>
        <taxon>Cytophagales</taxon>
        <taxon>Hymenobacteraceae</taxon>
        <taxon>Hymenobacter</taxon>
    </lineage>
</organism>
<dbReference type="InterPro" id="IPR047971">
    <property type="entry name" value="ExeM-like"/>
</dbReference>
<comment type="caution">
    <text evidence="1">The sequence shown here is derived from an EMBL/GenBank/DDBJ whole genome shotgun (WGS) entry which is preliminary data.</text>
</comment>
<dbReference type="CDD" id="cd10283">
    <property type="entry name" value="MnuA_DNase1-like"/>
    <property type="match status" value="1"/>
</dbReference>
<protein>
    <recommendedName>
        <fullName evidence="3">Endonuclease/exonuclease/phosphatase domain-containing protein</fullName>
    </recommendedName>
</protein>
<dbReference type="InterPro" id="IPR036691">
    <property type="entry name" value="Endo/exonu/phosph_ase_sf"/>
</dbReference>
<evidence type="ECO:0000313" key="2">
    <source>
        <dbReference type="Proteomes" id="UP001501469"/>
    </source>
</evidence>
<accession>A0ABP7UK56</accession>
<dbReference type="NCBIfam" id="NF033681">
    <property type="entry name" value="ExeM_NucH_DNase"/>
    <property type="match status" value="1"/>
</dbReference>
<dbReference type="EMBL" id="BAABDK010000025">
    <property type="protein sequence ID" value="GAA4043776.1"/>
    <property type="molecule type" value="Genomic_DNA"/>
</dbReference>
<gene>
    <name evidence="1" type="ORF">GCM10022409_32300</name>
</gene>
<dbReference type="NCBIfam" id="TIGR04183">
    <property type="entry name" value="Por_Secre_tail"/>
    <property type="match status" value="1"/>
</dbReference>
<keyword evidence="2" id="KW-1185">Reference proteome</keyword>
<name>A0ABP7UK56_9BACT</name>
<evidence type="ECO:0008006" key="3">
    <source>
        <dbReference type="Google" id="ProtNLM"/>
    </source>
</evidence>
<sequence length="717" mass="75131">MQTDQASLLHLQARISLSLIFNSMPQVLRRSFFAFLPALLATGLATAQAQTITPIGTIQGSGVLATSGNYTIEGVVTGVYAGLNPAGFYVQNDAASADGDPATSDALFVVQTSPTVVVGNRVRISGAVQEIASTPSFNQAVLTSPVVTVLSPSSTLPAFSSIDPLTFSMADAEPLEGMLVEFNGAVTVADVAAVKSRGELTISLRGLVYQPTQFVDPNDNPASGTSSTGTANVPAVNAYQAANVNKSLVLDDGRAATNPTPTPYLDATTRTVRVGSTVARLRGVLGYGNSKWRVQPLDGADAPQVVTVRPPVPTFGPIDVKIASMNVLNFFNGDGAGGGFPTSRGALTLTDFQRQRSKIMAALTQQNADVFGLMEVENDGTGTASSVQDLVNGLNQAMGAGTYAFINDGGTTKQFNNTDLIHCVIIYKPAVLTPYGPALIALTPGVFERPPLAQLFITNQASRRDTFALVVNHLKSKASGSGVNADQQDGQGASNLRRKQQADGLVQFINTIVKPAGTRYVVSVGDYNANYEEDPIDVLRAAGLVVGSPAASASYLFNGLSGSLDHAVLTPNLMGHSAVEKWHINAAEPEFLEYDVAGAATDVNSPFRSSDHDPILIGLNFTTTVTAALAPKTATARLQVFPNPAPGAFNIRIASPDARPLTLEVLSALGQPVLAMRGTVAEVQAELARRTAELAPGAYLVRLHGEGLSEVQWVVKE</sequence>
<dbReference type="InterPro" id="IPR026444">
    <property type="entry name" value="Secre_tail"/>
</dbReference>